<feature type="domain" description="PAC" evidence="4">
    <location>
        <begin position="351"/>
        <end position="408"/>
    </location>
</feature>
<dbReference type="SMART" id="SM00091">
    <property type="entry name" value="PAS"/>
    <property type="match status" value="2"/>
</dbReference>
<dbReference type="AlphaFoldDB" id="A0A7V1EHH4"/>
<dbReference type="NCBIfam" id="TIGR00229">
    <property type="entry name" value="sensory_box"/>
    <property type="match status" value="2"/>
</dbReference>
<evidence type="ECO:0000259" key="3">
    <source>
        <dbReference type="PROSITE" id="PS50112"/>
    </source>
</evidence>
<reference evidence="7" key="1">
    <citation type="journal article" date="2020" name="mSystems">
        <title>Genome- and Community-Level Interaction Insights into Carbon Utilization and Element Cycling Functions of Hydrothermarchaeota in Hydrothermal Sediment.</title>
        <authorList>
            <person name="Zhou Z."/>
            <person name="Liu Y."/>
            <person name="Xu W."/>
            <person name="Pan J."/>
            <person name="Luo Z.H."/>
            <person name="Li M."/>
        </authorList>
    </citation>
    <scope>NUCLEOTIDE SEQUENCE [LARGE SCALE GENOMIC DNA]</scope>
    <source>
        <strain evidence="7">SpSt-258</strain>
    </source>
</reference>
<dbReference type="PROSITE" id="PS50112">
    <property type="entry name" value="PAS"/>
    <property type="match status" value="1"/>
</dbReference>
<dbReference type="InterPro" id="IPR003607">
    <property type="entry name" value="HD/PDEase_dom"/>
</dbReference>
<evidence type="ECO:0000259" key="6">
    <source>
        <dbReference type="PROSITE" id="PS51832"/>
    </source>
</evidence>
<comment type="caution">
    <text evidence="7">The sequence shown here is derived from an EMBL/GenBank/DDBJ whole genome shotgun (WGS) entry which is preliminary data.</text>
</comment>
<dbReference type="Gene3D" id="1.10.3210.10">
    <property type="entry name" value="Hypothetical protein af1432"/>
    <property type="match status" value="1"/>
</dbReference>
<keyword evidence="1" id="KW-0597">Phosphoprotein</keyword>
<evidence type="ECO:0000256" key="1">
    <source>
        <dbReference type="PROSITE-ProRule" id="PRU00169"/>
    </source>
</evidence>
<organism evidence="7">
    <name type="scientific">candidate division WOR-3 bacterium</name>
    <dbReference type="NCBI Taxonomy" id="2052148"/>
    <lineage>
        <taxon>Bacteria</taxon>
        <taxon>Bacteria division WOR-3</taxon>
    </lineage>
</organism>
<dbReference type="PANTHER" id="PTHR45228">
    <property type="entry name" value="CYCLIC DI-GMP PHOSPHODIESTERASE TM_0186-RELATED"/>
    <property type="match status" value="1"/>
</dbReference>
<dbReference type="InterPro" id="IPR052020">
    <property type="entry name" value="Cyclic_di-GMP/3'3'-cGAMP_PDE"/>
</dbReference>
<feature type="domain" description="PAC" evidence="4">
    <location>
        <begin position="235"/>
        <end position="286"/>
    </location>
</feature>
<dbReference type="PROSITE" id="PS50113">
    <property type="entry name" value="PAC"/>
    <property type="match status" value="2"/>
</dbReference>
<dbReference type="PROSITE" id="PS51831">
    <property type="entry name" value="HD"/>
    <property type="match status" value="1"/>
</dbReference>
<dbReference type="InterPro" id="IPR006675">
    <property type="entry name" value="HDIG_dom"/>
</dbReference>
<dbReference type="SMART" id="SM00448">
    <property type="entry name" value="REC"/>
    <property type="match status" value="1"/>
</dbReference>
<dbReference type="PROSITE" id="PS50110">
    <property type="entry name" value="RESPONSE_REGULATORY"/>
    <property type="match status" value="1"/>
</dbReference>
<dbReference type="GO" id="GO:0000160">
    <property type="term" value="P:phosphorelay signal transduction system"/>
    <property type="evidence" value="ECO:0007669"/>
    <property type="project" value="InterPro"/>
</dbReference>
<dbReference type="InterPro" id="IPR035965">
    <property type="entry name" value="PAS-like_dom_sf"/>
</dbReference>
<dbReference type="InterPro" id="IPR000700">
    <property type="entry name" value="PAS-assoc_C"/>
</dbReference>
<dbReference type="CDD" id="cd00077">
    <property type="entry name" value="HDc"/>
    <property type="match status" value="1"/>
</dbReference>
<dbReference type="SUPFAM" id="SSF109604">
    <property type="entry name" value="HD-domain/PDEase-like"/>
    <property type="match status" value="1"/>
</dbReference>
<dbReference type="PROSITE" id="PS51832">
    <property type="entry name" value="HD_GYP"/>
    <property type="match status" value="1"/>
</dbReference>
<dbReference type="InterPro" id="IPR001610">
    <property type="entry name" value="PAC"/>
</dbReference>
<gene>
    <name evidence="7" type="ORF">ENP86_03510</name>
</gene>
<evidence type="ECO:0000313" key="7">
    <source>
        <dbReference type="EMBL" id="HDY58604.1"/>
    </source>
</evidence>
<dbReference type="SMART" id="SM00086">
    <property type="entry name" value="PAC"/>
    <property type="match status" value="2"/>
</dbReference>
<proteinExistence type="predicted"/>
<dbReference type="Pfam" id="PF13487">
    <property type="entry name" value="HD_5"/>
    <property type="match status" value="1"/>
</dbReference>
<dbReference type="NCBIfam" id="TIGR00277">
    <property type="entry name" value="HDIG"/>
    <property type="match status" value="1"/>
</dbReference>
<feature type="domain" description="Response regulatory" evidence="2">
    <location>
        <begin position="2"/>
        <end position="119"/>
    </location>
</feature>
<dbReference type="InterPro" id="IPR037522">
    <property type="entry name" value="HD_GYP_dom"/>
</dbReference>
<dbReference type="Gene3D" id="3.30.450.20">
    <property type="entry name" value="PAS domain"/>
    <property type="match status" value="2"/>
</dbReference>
<dbReference type="SUPFAM" id="SSF55785">
    <property type="entry name" value="PYP-like sensor domain (PAS domain)"/>
    <property type="match status" value="2"/>
</dbReference>
<feature type="domain" description="PAS" evidence="3">
    <location>
        <begin position="194"/>
        <end position="231"/>
    </location>
</feature>
<dbReference type="SMART" id="SM00471">
    <property type="entry name" value="HDc"/>
    <property type="match status" value="1"/>
</dbReference>
<dbReference type="CDD" id="cd00130">
    <property type="entry name" value="PAS"/>
    <property type="match status" value="2"/>
</dbReference>
<sequence>MKILVVDDKEEGRKLLEAVLTHNGFEVVSGENGKQALEILKSDSINIIIADILMPVMDGYTLLSICKSDPKLKNLPFIFYTATYVSEEDEKLAMDLGADLFIRKPVEIDEFIARLNQTVRDFYEKKQGVRTGIFPKIEEIQSSYNRVLVDKLEKRTIELENLLRLYNIFDRYVDDLVFWLDENGCFTAVNHKIEVYGYTKEEVIGKHFYEFLTPKSQIVAREHFEIVKKSQYSQDEYEVEAVEKNGSIVILNLRLCTIRKGNKFIGRFGIGRDITKLRKSERKLKSSELRYQILFHNIPVGVFYYNKDLILADFNDRFVEMLQSTREKLLGLDLNGLKDQRVLPAIKKVFEGLEGAYTGYYEATTGSAVIYAEMKCAPIYDEDNNIIGGVGLVHDITEKHNAEERLVESLKKNQKSLEGTVNALASAVEKRDPYTAGHQRRVATLACAIARVLDLDNDVIECLNIAGILHDIGKIYVPAEILSKPARLTQAEFDIVKEHPRIGAEILESIEFPWPVAQIILQHHERLDGSGYPSGLRADKILLEAKILSVADVVEAMMTHRPYGPAWNIDVVLTEIISNRDILYDSKVVDACARLFREQGFKF</sequence>
<protein>
    <submittedName>
        <fullName evidence="7">PAS domain S-box protein</fullName>
    </submittedName>
</protein>
<dbReference type="SUPFAM" id="SSF52172">
    <property type="entry name" value="CheY-like"/>
    <property type="match status" value="1"/>
</dbReference>
<dbReference type="InterPro" id="IPR011006">
    <property type="entry name" value="CheY-like_superfamily"/>
</dbReference>
<evidence type="ECO:0000259" key="4">
    <source>
        <dbReference type="PROSITE" id="PS50113"/>
    </source>
</evidence>
<dbReference type="InterPro" id="IPR006674">
    <property type="entry name" value="HD_domain"/>
</dbReference>
<dbReference type="Gene3D" id="3.40.50.2300">
    <property type="match status" value="1"/>
</dbReference>
<dbReference type="InterPro" id="IPR000014">
    <property type="entry name" value="PAS"/>
</dbReference>
<evidence type="ECO:0000259" key="2">
    <source>
        <dbReference type="PROSITE" id="PS50110"/>
    </source>
</evidence>
<dbReference type="InterPro" id="IPR001789">
    <property type="entry name" value="Sig_transdc_resp-reg_receiver"/>
</dbReference>
<dbReference type="EMBL" id="DSKY01000010">
    <property type="protein sequence ID" value="HDY58604.1"/>
    <property type="molecule type" value="Genomic_DNA"/>
</dbReference>
<feature type="domain" description="HD" evidence="5">
    <location>
        <begin position="435"/>
        <end position="557"/>
    </location>
</feature>
<feature type="domain" description="HD-GYP" evidence="6">
    <location>
        <begin position="413"/>
        <end position="603"/>
    </location>
</feature>
<dbReference type="Pfam" id="PF00072">
    <property type="entry name" value="Response_reg"/>
    <property type="match status" value="1"/>
</dbReference>
<accession>A0A7V1EHH4</accession>
<feature type="modified residue" description="4-aspartylphosphate" evidence="1">
    <location>
        <position position="51"/>
    </location>
</feature>
<evidence type="ECO:0000259" key="5">
    <source>
        <dbReference type="PROSITE" id="PS51831"/>
    </source>
</evidence>
<dbReference type="PANTHER" id="PTHR45228:SF4">
    <property type="entry name" value="LIPOPROTEIN"/>
    <property type="match status" value="1"/>
</dbReference>
<name>A0A7V1EHH4_UNCW3</name>
<dbReference type="Pfam" id="PF13426">
    <property type="entry name" value="PAS_9"/>
    <property type="match status" value="2"/>
</dbReference>